<organism evidence="1 2">
    <name type="scientific">Planosporangium flavigriseum</name>
    <dbReference type="NCBI Taxonomy" id="373681"/>
    <lineage>
        <taxon>Bacteria</taxon>
        <taxon>Bacillati</taxon>
        <taxon>Actinomycetota</taxon>
        <taxon>Actinomycetes</taxon>
        <taxon>Micromonosporales</taxon>
        <taxon>Micromonosporaceae</taxon>
        <taxon>Planosporangium</taxon>
    </lineage>
</organism>
<dbReference type="Proteomes" id="UP000653674">
    <property type="component" value="Unassembled WGS sequence"/>
</dbReference>
<reference evidence="1" key="1">
    <citation type="submission" date="2021-01" db="EMBL/GenBank/DDBJ databases">
        <title>Whole genome shotgun sequence of Planosporangium flavigriseum NBRC 105377.</title>
        <authorList>
            <person name="Komaki H."/>
            <person name="Tamura T."/>
        </authorList>
    </citation>
    <scope>NUCLEOTIDE SEQUENCE</scope>
    <source>
        <strain evidence="1">NBRC 105377</strain>
    </source>
</reference>
<keyword evidence="2" id="KW-1185">Reference proteome</keyword>
<dbReference type="RefSeq" id="WP_168071779.1">
    <property type="nucleotide sequence ID" value="NZ_BAAAQJ010000003.1"/>
</dbReference>
<dbReference type="EMBL" id="BONU01000018">
    <property type="protein sequence ID" value="GIG74452.1"/>
    <property type="molecule type" value="Genomic_DNA"/>
</dbReference>
<accession>A0A8J3LMJ3</accession>
<gene>
    <name evidence="1" type="ORF">Pfl04_28560</name>
</gene>
<evidence type="ECO:0000313" key="1">
    <source>
        <dbReference type="EMBL" id="GIG74452.1"/>
    </source>
</evidence>
<evidence type="ECO:0000313" key="2">
    <source>
        <dbReference type="Proteomes" id="UP000653674"/>
    </source>
</evidence>
<name>A0A8J3LMJ3_9ACTN</name>
<proteinExistence type="predicted"/>
<sequence>MTLLLHRRRDVETNSITEGRMQVDRPWAVPVGILGTAAERLTRLAGSLPLSDSVDLAVTARTVHVDLHEVFGEVAMVLGFCPQRDQRHVLADAAMSVFAAWLVQVGKAAPSTPGESPHRLVCRWVVNQPLWAVMRELSAAAGVQRLRRLAGELGAERFETLLRAEVATGAHVSGGALALSDCARSAESREGGTRQ</sequence>
<protein>
    <submittedName>
        <fullName evidence="1">Uncharacterized protein</fullName>
    </submittedName>
</protein>
<comment type="caution">
    <text evidence="1">The sequence shown here is derived from an EMBL/GenBank/DDBJ whole genome shotgun (WGS) entry which is preliminary data.</text>
</comment>
<dbReference type="AlphaFoldDB" id="A0A8J3LMJ3"/>